<dbReference type="RefSeq" id="WP_095660516.1">
    <property type="nucleotide sequence ID" value="NZ_CP019688.1"/>
</dbReference>
<evidence type="ECO:0000313" key="2">
    <source>
        <dbReference type="EMBL" id="AQQ15893.1"/>
    </source>
</evidence>
<dbReference type="AlphaFoldDB" id="A0A1Q2HYI9"/>
<gene>
    <name evidence="2" type="ORF">CGLAU_09710</name>
</gene>
<feature type="compositionally biased region" description="Low complexity" evidence="1">
    <location>
        <begin position="129"/>
        <end position="138"/>
    </location>
</feature>
<evidence type="ECO:0000313" key="3">
    <source>
        <dbReference type="Proteomes" id="UP000217209"/>
    </source>
</evidence>
<dbReference type="EMBL" id="CP019688">
    <property type="protein sequence ID" value="AQQ15893.1"/>
    <property type="molecule type" value="Genomic_DNA"/>
</dbReference>
<reference evidence="2 3" key="1">
    <citation type="submission" date="2016-12" db="EMBL/GenBank/DDBJ databases">
        <authorList>
            <person name="Song W.-J."/>
            <person name="Kurnit D.M."/>
        </authorList>
    </citation>
    <scope>NUCLEOTIDE SEQUENCE [LARGE SCALE GENOMIC DNA]</scope>
    <source>
        <strain evidence="2 3">DSM 30827</strain>
    </source>
</reference>
<sequence length="138" mass="14304">MNEFTEAYNLPPFSDLFGDSGLSDDALSQMLTVAVDPAIPDPGTDLIPDPDTLVADTEDALDIDLGDLDDGSHDPDTDPVPGLDEGSSLIDGSLDPFSQPPTESPDPLEELGSDPGDDLGQDLGGFDGSLGDDPLADF</sequence>
<dbReference type="KEGG" id="cgv:CGLAU_09710"/>
<proteinExistence type="predicted"/>
<feature type="region of interest" description="Disordered" evidence="1">
    <location>
        <begin position="61"/>
        <end position="138"/>
    </location>
</feature>
<keyword evidence="3" id="KW-1185">Reference proteome</keyword>
<evidence type="ECO:0000256" key="1">
    <source>
        <dbReference type="SAM" id="MobiDB-lite"/>
    </source>
</evidence>
<protein>
    <submittedName>
        <fullName evidence="2">Uncharacterized protein</fullName>
    </submittedName>
</protein>
<feature type="compositionally biased region" description="Acidic residues" evidence="1">
    <location>
        <begin position="106"/>
        <end position="120"/>
    </location>
</feature>
<organism evidence="2 3">
    <name type="scientific">Corynebacterium glaucum</name>
    <dbReference type="NCBI Taxonomy" id="187491"/>
    <lineage>
        <taxon>Bacteria</taxon>
        <taxon>Bacillati</taxon>
        <taxon>Actinomycetota</taxon>
        <taxon>Actinomycetes</taxon>
        <taxon>Mycobacteriales</taxon>
        <taxon>Corynebacteriaceae</taxon>
        <taxon>Corynebacterium</taxon>
    </lineage>
</organism>
<dbReference type="OrthoDB" id="10009948at2"/>
<name>A0A1Q2HYI9_9CORY</name>
<dbReference type="Proteomes" id="UP000217209">
    <property type="component" value="Chromosome"/>
</dbReference>
<accession>A0A1Q2HYI9</accession>